<organism evidence="1 2">
    <name type="scientific">Pandoraea anhela</name>
    <dbReference type="NCBI Taxonomy" id="2508295"/>
    <lineage>
        <taxon>Bacteria</taxon>
        <taxon>Pseudomonadati</taxon>
        <taxon>Pseudomonadota</taxon>
        <taxon>Betaproteobacteria</taxon>
        <taxon>Burkholderiales</taxon>
        <taxon>Burkholderiaceae</taxon>
        <taxon>Pandoraea</taxon>
    </lineage>
</organism>
<dbReference type="AlphaFoldDB" id="A0A5E4UPJ4"/>
<keyword evidence="2" id="KW-1185">Reference proteome</keyword>
<accession>A0A5E4UPJ4</accession>
<dbReference type="EMBL" id="CABPSB010000006">
    <property type="protein sequence ID" value="VVE01961.1"/>
    <property type="molecule type" value="Genomic_DNA"/>
</dbReference>
<sequence length="460" mass="46147">MPLYFLPPIFISHPERNHKVNKNKINERIAGFALGASLCAALAACGGGGSNSGTNSAGDTTPTVTTSGTAAIGAPIVGGSVSLKCVSGATASATTAFDGTYSVTLKSADYPCVAQVAGGQANGVALASALHSVAAAPGTTNVTPLTDLIVGVLGNGNASALDGATSSALSSAITADNLASALTKVQTAIATLPGKLAIASGFNPLNSQFSVGDANDALLDQYAAALDAAGLTQADAVTHTQAGTAMTKTPYSAIAYTTPGITATPMGTSLNLDNTFGIAIADPNRGLYVAKANLDASGNVSAFAIPGKFTAIVSVLGNRVGELCTANGVGSVSASQPGQYVYISNDMVEVTDLSELNGKTFDEYEDCTQSGTTTFAGNGIATFTGNDGQTDAPVSIVQALTAAGAPDPANHSIEHAKVYKYTDPTRAARYAYITINSTTGTDDPLTFDTDTKYVAIGLSR</sequence>
<proteinExistence type="predicted"/>
<dbReference type="Proteomes" id="UP000406256">
    <property type="component" value="Unassembled WGS sequence"/>
</dbReference>
<protein>
    <submittedName>
        <fullName evidence="1">Uncharacterized protein</fullName>
    </submittedName>
</protein>
<gene>
    <name evidence="1" type="ORF">PAN31108_02178</name>
</gene>
<reference evidence="1 2" key="1">
    <citation type="submission" date="2019-08" db="EMBL/GenBank/DDBJ databases">
        <authorList>
            <person name="Peeters C."/>
        </authorList>
    </citation>
    <scope>NUCLEOTIDE SEQUENCE [LARGE SCALE GENOMIC DNA]</scope>
    <source>
        <strain evidence="1 2">LMG 31108</strain>
    </source>
</reference>
<name>A0A5E4UPJ4_9BURK</name>
<evidence type="ECO:0000313" key="2">
    <source>
        <dbReference type="Proteomes" id="UP000406256"/>
    </source>
</evidence>
<evidence type="ECO:0000313" key="1">
    <source>
        <dbReference type="EMBL" id="VVE01961.1"/>
    </source>
</evidence>